<name>A0A0C2MGS1_THEKT</name>
<evidence type="ECO:0000313" key="4">
    <source>
        <dbReference type="Proteomes" id="UP000031668"/>
    </source>
</evidence>
<comment type="caution">
    <text evidence="3">The sequence shown here is derived from an EMBL/GenBank/DDBJ whole genome shotgun (WGS) entry which is preliminary data.</text>
</comment>
<feature type="region of interest" description="Disordered" evidence="1">
    <location>
        <begin position="207"/>
        <end position="411"/>
    </location>
</feature>
<dbReference type="AlphaFoldDB" id="A0A0C2MGS1"/>
<evidence type="ECO:0000256" key="1">
    <source>
        <dbReference type="SAM" id="MobiDB-lite"/>
    </source>
</evidence>
<keyword evidence="2" id="KW-0472">Membrane</keyword>
<sequence length="411" mass="45667">MWLNTTKLSQPTKIFDVETNVMKLLTLILAARINKTEKGRPDVNASKTLEFITNCTLIRGKLRCKYGLGPFVIVKVVPIERIIFLAMLAIFLIWLVLTNKMINNDGLSWRPKDDKHVDVYKYSEASSPPHEPDRTSATQSSVILPEPSIKINKGPSAKVERPPSFLSIHIGTKLESGDNQEQGDTGSITESVKITIVNVTSFARILSDPMTDRPEKEENEHGERRSYPMTNNLSPEDDEKQFSDSVDLSANDSPRNSSEYFAQPSEDIYNLEPPAELDDSDEDSDGDRRKSRIYKVNSQSDTKSKSTVSEYVKTTDYSTIVQESENLVNENTGSGLGSSEGNLHKIKSDIDVMKSSQSDTSNFPSKEFSTESSDQTNHTLSDAMVSNSEKSNKSSIVGDSTTSADQDEQKS</sequence>
<feature type="compositionally biased region" description="Polar residues" evidence="1">
    <location>
        <begin position="315"/>
        <end position="341"/>
    </location>
</feature>
<keyword evidence="2" id="KW-1133">Transmembrane helix</keyword>
<keyword evidence="2" id="KW-0812">Transmembrane</keyword>
<keyword evidence="4" id="KW-1185">Reference proteome</keyword>
<gene>
    <name evidence="3" type="ORF">RF11_13610</name>
</gene>
<reference evidence="3 4" key="1">
    <citation type="journal article" date="2014" name="Genome Biol. Evol.">
        <title>The genome of the myxosporean Thelohanellus kitauei shows adaptations to nutrient acquisition within its fish host.</title>
        <authorList>
            <person name="Yang Y."/>
            <person name="Xiong J."/>
            <person name="Zhou Z."/>
            <person name="Huo F."/>
            <person name="Miao W."/>
            <person name="Ran C."/>
            <person name="Liu Y."/>
            <person name="Zhang J."/>
            <person name="Feng J."/>
            <person name="Wang M."/>
            <person name="Wang M."/>
            <person name="Wang L."/>
            <person name="Yao B."/>
        </authorList>
    </citation>
    <scope>NUCLEOTIDE SEQUENCE [LARGE SCALE GENOMIC DNA]</scope>
    <source>
        <strain evidence="3">Wuqing</strain>
    </source>
</reference>
<protein>
    <submittedName>
        <fullName evidence="3">Uncharacterized protein</fullName>
    </submittedName>
</protein>
<evidence type="ECO:0000256" key="2">
    <source>
        <dbReference type="SAM" id="Phobius"/>
    </source>
</evidence>
<feature type="compositionally biased region" description="Acidic residues" evidence="1">
    <location>
        <begin position="275"/>
        <end position="285"/>
    </location>
</feature>
<evidence type="ECO:0000313" key="3">
    <source>
        <dbReference type="EMBL" id="KII66376.1"/>
    </source>
</evidence>
<proteinExistence type="predicted"/>
<dbReference type="Proteomes" id="UP000031668">
    <property type="component" value="Unassembled WGS sequence"/>
</dbReference>
<feature type="compositionally biased region" description="Basic and acidic residues" evidence="1">
    <location>
        <begin position="210"/>
        <end position="226"/>
    </location>
</feature>
<feature type="compositionally biased region" description="Polar residues" evidence="1">
    <location>
        <begin position="296"/>
        <end position="309"/>
    </location>
</feature>
<organism evidence="3 4">
    <name type="scientific">Thelohanellus kitauei</name>
    <name type="common">Myxosporean</name>
    <dbReference type="NCBI Taxonomy" id="669202"/>
    <lineage>
        <taxon>Eukaryota</taxon>
        <taxon>Metazoa</taxon>
        <taxon>Cnidaria</taxon>
        <taxon>Myxozoa</taxon>
        <taxon>Myxosporea</taxon>
        <taxon>Bivalvulida</taxon>
        <taxon>Platysporina</taxon>
        <taxon>Myxobolidae</taxon>
        <taxon>Thelohanellus</taxon>
    </lineage>
</organism>
<feature type="transmembrane region" description="Helical" evidence="2">
    <location>
        <begin position="82"/>
        <end position="102"/>
    </location>
</feature>
<dbReference type="EMBL" id="JWZT01003547">
    <property type="protein sequence ID" value="KII66376.1"/>
    <property type="molecule type" value="Genomic_DNA"/>
</dbReference>
<feature type="compositionally biased region" description="Polar residues" evidence="1">
    <location>
        <begin position="370"/>
        <end position="404"/>
    </location>
</feature>
<accession>A0A0C2MGS1</accession>
<feature type="compositionally biased region" description="Polar residues" evidence="1">
    <location>
        <begin position="243"/>
        <end position="260"/>
    </location>
</feature>
<feature type="compositionally biased region" description="Basic and acidic residues" evidence="1">
    <location>
        <begin position="342"/>
        <end position="352"/>
    </location>
</feature>
<feature type="compositionally biased region" description="Polar residues" evidence="1">
    <location>
        <begin position="354"/>
        <end position="364"/>
    </location>
</feature>